<accession>A0ABX5XW61</accession>
<evidence type="ECO:0000256" key="1">
    <source>
        <dbReference type="SAM" id="MobiDB-lite"/>
    </source>
</evidence>
<keyword evidence="4" id="KW-1185">Reference proteome</keyword>
<feature type="region of interest" description="Disordered" evidence="1">
    <location>
        <begin position="186"/>
        <end position="205"/>
    </location>
</feature>
<proteinExistence type="predicted"/>
<dbReference type="Pfam" id="PF18546">
    <property type="entry name" value="MetOD1"/>
    <property type="match status" value="1"/>
</dbReference>
<reference evidence="3 4" key="1">
    <citation type="submission" date="2019-02" db="EMBL/GenBank/DDBJ databases">
        <title>Deep-cultivation of Planctomycetes and their phenomic and genomic characterization uncovers novel biology.</title>
        <authorList>
            <person name="Wiegand S."/>
            <person name="Jogler M."/>
            <person name="Boedeker C."/>
            <person name="Pinto D."/>
            <person name="Vollmers J."/>
            <person name="Rivas-Marin E."/>
            <person name="Kohn T."/>
            <person name="Peeters S.H."/>
            <person name="Heuer A."/>
            <person name="Rast P."/>
            <person name="Oberbeckmann S."/>
            <person name="Bunk B."/>
            <person name="Jeske O."/>
            <person name="Meyerdierks A."/>
            <person name="Storesund J.E."/>
            <person name="Kallscheuer N."/>
            <person name="Luecker S."/>
            <person name="Lage O.M."/>
            <person name="Pohl T."/>
            <person name="Merkel B.J."/>
            <person name="Hornburger P."/>
            <person name="Mueller R.-W."/>
            <person name="Bruemmer F."/>
            <person name="Labrenz M."/>
            <person name="Spormann A.M."/>
            <person name="Op den Camp H."/>
            <person name="Overmann J."/>
            <person name="Amann R."/>
            <person name="Jetten M.S.M."/>
            <person name="Mascher T."/>
            <person name="Medema M.H."/>
            <person name="Devos D.P."/>
            <person name="Kaster A.-K."/>
            <person name="Ovreas L."/>
            <person name="Rohde M."/>
            <person name="Galperin M.Y."/>
            <person name="Jogler C."/>
        </authorList>
    </citation>
    <scope>NUCLEOTIDE SEQUENCE [LARGE SCALE GENOMIC DNA]</scope>
    <source>
        <strain evidence="3 4">TBK1r</strain>
    </source>
</reference>
<evidence type="ECO:0000259" key="2">
    <source>
        <dbReference type="Pfam" id="PF18546"/>
    </source>
</evidence>
<feature type="domain" description="Metanogen output" evidence="2">
    <location>
        <begin position="45"/>
        <end position="176"/>
    </location>
</feature>
<organism evidence="3 4">
    <name type="scientific">Stieleria magnilauensis</name>
    <dbReference type="NCBI Taxonomy" id="2527963"/>
    <lineage>
        <taxon>Bacteria</taxon>
        <taxon>Pseudomonadati</taxon>
        <taxon>Planctomycetota</taxon>
        <taxon>Planctomycetia</taxon>
        <taxon>Pirellulales</taxon>
        <taxon>Pirellulaceae</taxon>
        <taxon>Stieleria</taxon>
    </lineage>
</organism>
<gene>
    <name evidence="3" type="ORF">TBK1r_49790</name>
</gene>
<name>A0ABX5XW61_9BACT</name>
<evidence type="ECO:0000313" key="3">
    <source>
        <dbReference type="EMBL" id="QDV85962.1"/>
    </source>
</evidence>
<sequence>MSLGNQRGNQLLLQKGTEMSQPPELPVINQLPIDLARGNFMRTLLRELSGTLQDVVGLDQASGFVAVVGQRMAERINEMYRAAAGGDKFNAEQVGEVLVDLKRRIEGDFYIVSQDDEKIVLGNRRCPFGDNVLDRPALCMMTSNVFGMITAENLGYAKVEIQEAIARGDAGCRVVVYLKQSPESRSADGREYFSDELGQGANVDT</sequence>
<dbReference type="EMBL" id="CP036432">
    <property type="protein sequence ID" value="QDV85962.1"/>
    <property type="molecule type" value="Genomic_DNA"/>
</dbReference>
<dbReference type="Proteomes" id="UP000318081">
    <property type="component" value="Chromosome"/>
</dbReference>
<dbReference type="InterPro" id="IPR041359">
    <property type="entry name" value="MetOD1"/>
</dbReference>
<protein>
    <recommendedName>
        <fullName evidence="2">Metanogen output domain-containing protein</fullName>
    </recommendedName>
</protein>
<evidence type="ECO:0000313" key="4">
    <source>
        <dbReference type="Proteomes" id="UP000318081"/>
    </source>
</evidence>